<evidence type="ECO:0000313" key="3">
    <source>
        <dbReference type="Proteomes" id="UP000324800"/>
    </source>
</evidence>
<dbReference type="SUPFAM" id="SSF48371">
    <property type="entry name" value="ARM repeat"/>
    <property type="match status" value="1"/>
</dbReference>
<evidence type="ECO:0000313" key="2">
    <source>
        <dbReference type="EMBL" id="KAA6392516.1"/>
    </source>
</evidence>
<dbReference type="PROSITE" id="PS50011">
    <property type="entry name" value="PROTEIN_KINASE_DOM"/>
    <property type="match status" value="1"/>
</dbReference>
<sequence length="878" mass="101232">MEIPANSTTQDLVSIETYNFDTEEEKKKFLGIFEVLEHLSFPFLALLNVKSEDDKTFCVKYENLSGNTVEQFIQKQIEQKEAIDEQKLLDFACQGTLTLAFLHKHKLIHGQISSQNLSITEDGILRFGHVDFRGNQQFQGVKENNEQELKNLQSEDMNNFGKVLYSLSELEYLQNDLKENQQTDQSTLSDPICFARLPNGPLREIIVQLLNKNEDYRPNALQQLVQTEIQERINIWNQSQPNSQSPTEIAQSQFSNYRSYLAQLLVEITDASIQDRLEIVKREEFVELANILKWARDQNKELSRPIQEWVCEVVQDLINENKQAAVIGLEQTEIVQQLYKLLGSDLELEEVKLVHANALKFFTYYCNSKKHKQLMHDIGLEKAVARNIKSQCRSVSERTVISIANLLIVEHNICMKPDQHPCFDQFTKNGIVNALINDGLLNGKSEKTKEVSANGLGWIYRSKPLPDGIKAIIINQLKQGMKNEDSIINWNNSSALACLVWSEANHAEILKENFFDEIIRIVLNPEILPGFLFTVLKMMRIFLDVGTEQTDQMNKFEKCLKQIDGNSDNKYDNINVNEMMSDMNNAIREGNNNVDDNGGLVLVAIQIAQWFLKDKKLDIQQELEEGRFIDELFKFYSFIQSDQTTDGHTFVLLHLLNVMTREQKLKMKQEKYITPLIHLLDCIEEDCLAQISLFFADIIIPIDQSDEIQQQNQFRSVFERNEALPQLLKIMKSEYFERNNINLYAAAIIGSIYKASKMPDEFRRIVIQYLKLAAQNEDQKISGYSALILVGLAECVDIVAEIIPHTLQKYISEDEYQPIDQGMMLALNLIQYGTAETKMKVIEGIPKERVVNFAERQDDQHELNQTARLLIEWIQFIS</sequence>
<dbReference type="AlphaFoldDB" id="A0A5J4WCV9"/>
<dbReference type="EMBL" id="SNRW01002515">
    <property type="protein sequence ID" value="KAA6392516.1"/>
    <property type="molecule type" value="Genomic_DNA"/>
</dbReference>
<dbReference type="Gene3D" id="1.25.10.10">
    <property type="entry name" value="Leucine-rich Repeat Variant"/>
    <property type="match status" value="1"/>
</dbReference>
<dbReference type="InterPro" id="IPR016024">
    <property type="entry name" value="ARM-type_fold"/>
</dbReference>
<dbReference type="InterPro" id="IPR001245">
    <property type="entry name" value="Ser-Thr/Tyr_kinase_cat_dom"/>
</dbReference>
<dbReference type="GO" id="GO:0005524">
    <property type="term" value="F:ATP binding"/>
    <property type="evidence" value="ECO:0007669"/>
    <property type="project" value="InterPro"/>
</dbReference>
<dbReference type="Pfam" id="PF07714">
    <property type="entry name" value="PK_Tyr_Ser-Thr"/>
    <property type="match status" value="1"/>
</dbReference>
<dbReference type="GO" id="GO:0004672">
    <property type="term" value="F:protein kinase activity"/>
    <property type="evidence" value="ECO:0007669"/>
    <property type="project" value="InterPro"/>
</dbReference>
<evidence type="ECO:0000259" key="1">
    <source>
        <dbReference type="PROSITE" id="PS50011"/>
    </source>
</evidence>
<organism evidence="2 3">
    <name type="scientific">Streblomastix strix</name>
    <dbReference type="NCBI Taxonomy" id="222440"/>
    <lineage>
        <taxon>Eukaryota</taxon>
        <taxon>Metamonada</taxon>
        <taxon>Preaxostyla</taxon>
        <taxon>Oxymonadida</taxon>
        <taxon>Streblomastigidae</taxon>
        <taxon>Streblomastix</taxon>
    </lineage>
</organism>
<dbReference type="InterPro" id="IPR011989">
    <property type="entry name" value="ARM-like"/>
</dbReference>
<proteinExistence type="predicted"/>
<dbReference type="SUPFAM" id="SSF56112">
    <property type="entry name" value="Protein kinase-like (PK-like)"/>
    <property type="match status" value="1"/>
</dbReference>
<gene>
    <name evidence="2" type="ORF">EZS28_011954</name>
</gene>
<name>A0A5J4WCV9_9EUKA</name>
<accession>A0A5J4WCV9</accession>
<dbReference type="InterPro" id="IPR000719">
    <property type="entry name" value="Prot_kinase_dom"/>
</dbReference>
<dbReference type="InterPro" id="IPR011009">
    <property type="entry name" value="Kinase-like_dom_sf"/>
</dbReference>
<reference evidence="2 3" key="1">
    <citation type="submission" date="2019-03" db="EMBL/GenBank/DDBJ databases">
        <title>Single cell metagenomics reveals metabolic interactions within the superorganism composed of flagellate Streblomastix strix and complex community of Bacteroidetes bacteria on its surface.</title>
        <authorList>
            <person name="Treitli S.C."/>
            <person name="Kolisko M."/>
            <person name="Husnik F."/>
            <person name="Keeling P."/>
            <person name="Hampl V."/>
        </authorList>
    </citation>
    <scope>NUCLEOTIDE SEQUENCE [LARGE SCALE GENOMIC DNA]</scope>
    <source>
        <strain evidence="2">ST1C</strain>
    </source>
</reference>
<feature type="domain" description="Protein kinase" evidence="1">
    <location>
        <begin position="1"/>
        <end position="286"/>
    </location>
</feature>
<dbReference type="Gene3D" id="1.10.510.10">
    <property type="entry name" value="Transferase(Phosphotransferase) domain 1"/>
    <property type="match status" value="1"/>
</dbReference>
<protein>
    <recommendedName>
        <fullName evidence="1">Protein kinase domain-containing protein</fullName>
    </recommendedName>
</protein>
<dbReference type="Gene3D" id="3.30.200.20">
    <property type="entry name" value="Phosphorylase Kinase, domain 1"/>
    <property type="match status" value="1"/>
</dbReference>
<comment type="caution">
    <text evidence="2">The sequence shown here is derived from an EMBL/GenBank/DDBJ whole genome shotgun (WGS) entry which is preliminary data.</text>
</comment>
<dbReference type="Proteomes" id="UP000324800">
    <property type="component" value="Unassembled WGS sequence"/>
</dbReference>